<feature type="transmembrane region" description="Helical" evidence="2">
    <location>
        <begin position="379"/>
        <end position="401"/>
    </location>
</feature>
<keyword evidence="2" id="KW-0812">Transmembrane</keyword>
<dbReference type="OMA" id="THDKLWR"/>
<organism evidence="4 5">
    <name type="scientific">Syncephalastrum racemosum</name>
    <name type="common">Filamentous fungus</name>
    <dbReference type="NCBI Taxonomy" id="13706"/>
    <lineage>
        <taxon>Eukaryota</taxon>
        <taxon>Fungi</taxon>
        <taxon>Fungi incertae sedis</taxon>
        <taxon>Mucoromycota</taxon>
        <taxon>Mucoromycotina</taxon>
        <taxon>Mucoromycetes</taxon>
        <taxon>Mucorales</taxon>
        <taxon>Syncephalastraceae</taxon>
        <taxon>Syncephalastrum</taxon>
    </lineage>
</organism>
<protein>
    <recommendedName>
        <fullName evidence="3">RGS domain-containing protein</fullName>
    </recommendedName>
</protein>
<dbReference type="EMBL" id="MCGN01000005">
    <property type="protein sequence ID" value="ORY96563.1"/>
    <property type="molecule type" value="Genomic_DNA"/>
</dbReference>
<proteinExistence type="predicted"/>
<keyword evidence="2" id="KW-0472">Membrane</keyword>
<dbReference type="PANTHER" id="PTHR13155:SF1">
    <property type="entry name" value="A-KINASE ANCHOR PROTEIN 10, MITOCHONDRIAL"/>
    <property type="match status" value="1"/>
</dbReference>
<dbReference type="InParanoid" id="A0A1X2HCN3"/>
<dbReference type="InterPro" id="IPR036305">
    <property type="entry name" value="RGS_sf"/>
</dbReference>
<accession>A0A1X2HCN3</accession>
<feature type="region of interest" description="Disordered" evidence="1">
    <location>
        <begin position="72"/>
        <end position="130"/>
    </location>
</feature>
<comment type="caution">
    <text evidence="4">The sequence shown here is derived from an EMBL/GenBank/DDBJ whole genome shotgun (WGS) entry which is preliminary data.</text>
</comment>
<name>A0A1X2HCN3_SYNRA</name>
<dbReference type="Pfam" id="PF00615">
    <property type="entry name" value="RGS"/>
    <property type="match status" value="1"/>
</dbReference>
<dbReference type="AlphaFoldDB" id="A0A1X2HCN3"/>
<feature type="region of interest" description="Disordered" evidence="1">
    <location>
        <begin position="231"/>
        <end position="279"/>
    </location>
</feature>
<dbReference type="SUPFAM" id="SSF48097">
    <property type="entry name" value="Regulator of G-protein signaling, RGS"/>
    <property type="match status" value="1"/>
</dbReference>
<sequence>MPNEYYPQQPPPLVQRQTTLSAYTQILDEFSDGPTRQWSIRQANSRLHSQGLQSALESDLSLHYQGDEHKAIPMTDLSSRENSPSRQSNNPYLTDPSIQVPGSTPSEYYHNQTPSYPQRHESNATSRQRSLKHKTYGFHDPFAEAPMEAWQEMKDYNLRANGLPTLDQMMRLHTLSPLNQSNFATFLRRRGVHQNLNFLLELETHDKLWRAYIQSQRRQTKERLSRFLESAAEKPKGGFGHAQKPSLGMATGGGGYYQETPDTDDLLGDAPFPQNDDGYASRMPQGADGQSLLSRHDLSQNATRIYRTFCSPLDAAQPIHLPDDHRVALEELIEKHHRPEPVVFDSARSHVFEILNVFYYTQFVDSVLYTNVAKVGSRVLLGFGTLLLVVGFAIEFSFIFLDSGGIAMRWWGLLPFFLGWSAFIASFLDFAYWLAFTGKMETSFLVYATIQDKTVLRIHRKRAYIWMIITLLTAIITTIIFVFIPGNRLRAPY</sequence>
<dbReference type="GO" id="GO:0005886">
    <property type="term" value="C:plasma membrane"/>
    <property type="evidence" value="ECO:0007669"/>
    <property type="project" value="TreeGrafter"/>
</dbReference>
<dbReference type="OrthoDB" id="5584247at2759"/>
<evidence type="ECO:0000313" key="5">
    <source>
        <dbReference type="Proteomes" id="UP000242180"/>
    </source>
</evidence>
<dbReference type="GO" id="GO:0008104">
    <property type="term" value="P:intracellular protein localization"/>
    <property type="evidence" value="ECO:0007669"/>
    <property type="project" value="TreeGrafter"/>
</dbReference>
<feature type="transmembrane region" description="Helical" evidence="2">
    <location>
        <begin position="463"/>
        <end position="484"/>
    </location>
</feature>
<evidence type="ECO:0000313" key="4">
    <source>
        <dbReference type="EMBL" id="ORY96563.1"/>
    </source>
</evidence>
<dbReference type="InterPro" id="IPR044926">
    <property type="entry name" value="RGS_subdomain_2"/>
</dbReference>
<gene>
    <name evidence="4" type="ORF">BCR43DRAFT_524633</name>
</gene>
<dbReference type="Gene3D" id="1.10.167.10">
    <property type="entry name" value="Regulator of G-protein Signalling 4, domain 2"/>
    <property type="match status" value="1"/>
</dbReference>
<keyword evidence="2" id="KW-1133">Transmembrane helix</keyword>
<dbReference type="InterPro" id="IPR016137">
    <property type="entry name" value="RGS"/>
</dbReference>
<dbReference type="InterPro" id="IPR052246">
    <property type="entry name" value="Cell_Polariz_PKAAnc"/>
</dbReference>
<dbReference type="PANTHER" id="PTHR13155">
    <property type="entry name" value="A-KINASE ANCHOR PROTEINS"/>
    <property type="match status" value="1"/>
</dbReference>
<evidence type="ECO:0000256" key="1">
    <source>
        <dbReference type="SAM" id="MobiDB-lite"/>
    </source>
</evidence>
<evidence type="ECO:0000259" key="3">
    <source>
        <dbReference type="PROSITE" id="PS50132"/>
    </source>
</evidence>
<feature type="non-terminal residue" evidence="4">
    <location>
        <position position="1"/>
    </location>
</feature>
<keyword evidence="5" id="KW-1185">Reference proteome</keyword>
<reference evidence="4 5" key="1">
    <citation type="submission" date="2016-07" db="EMBL/GenBank/DDBJ databases">
        <title>Pervasive Adenine N6-methylation of Active Genes in Fungi.</title>
        <authorList>
            <consortium name="DOE Joint Genome Institute"/>
            <person name="Mondo S.J."/>
            <person name="Dannebaum R.O."/>
            <person name="Kuo R.C."/>
            <person name="Labutti K."/>
            <person name="Haridas S."/>
            <person name="Kuo A."/>
            <person name="Salamov A."/>
            <person name="Ahrendt S.R."/>
            <person name="Lipzen A."/>
            <person name="Sullivan W."/>
            <person name="Andreopoulos W.B."/>
            <person name="Clum A."/>
            <person name="Lindquist E."/>
            <person name="Daum C."/>
            <person name="Ramamoorthy G.K."/>
            <person name="Gryganskyi A."/>
            <person name="Culley D."/>
            <person name="Magnuson J.K."/>
            <person name="James T.Y."/>
            <person name="O'Malley M.A."/>
            <person name="Stajich J.E."/>
            <person name="Spatafora J.W."/>
            <person name="Visel A."/>
            <person name="Grigoriev I.V."/>
        </authorList>
    </citation>
    <scope>NUCLEOTIDE SEQUENCE [LARGE SCALE GENOMIC DNA]</scope>
    <source>
        <strain evidence="4 5">NRRL 2496</strain>
    </source>
</reference>
<dbReference type="Proteomes" id="UP000242180">
    <property type="component" value="Unassembled WGS sequence"/>
</dbReference>
<feature type="domain" description="RGS" evidence="3">
    <location>
        <begin position="176"/>
        <end position="373"/>
    </location>
</feature>
<evidence type="ECO:0000256" key="2">
    <source>
        <dbReference type="SAM" id="Phobius"/>
    </source>
</evidence>
<dbReference type="PROSITE" id="PS50132">
    <property type="entry name" value="RGS"/>
    <property type="match status" value="1"/>
</dbReference>
<feature type="transmembrane region" description="Helical" evidence="2">
    <location>
        <begin position="413"/>
        <end position="435"/>
    </location>
</feature>
<feature type="compositionally biased region" description="Polar residues" evidence="1">
    <location>
        <begin position="76"/>
        <end position="116"/>
    </location>
</feature>
<dbReference type="SMART" id="SM00315">
    <property type="entry name" value="RGS"/>
    <property type="match status" value="1"/>
</dbReference>